<gene>
    <name evidence="3" type="primary">LOC109470796</name>
</gene>
<accession>A0A6P4YLZ9</accession>
<protein>
    <submittedName>
        <fullName evidence="3">NXPE family member 3-like</fullName>
    </submittedName>
</protein>
<keyword evidence="2" id="KW-1185">Reference proteome</keyword>
<dbReference type="InterPro" id="IPR057106">
    <property type="entry name" value="NXPE4_C"/>
</dbReference>
<sequence length="264" mass="30804">HSLIKVCIFCHFADILQEYLPLCSPRLLEKGTDGYWYNGKWNLLRCRLNEYLPTLSTYKCLRHKTFFIVGDSTARQYYAFLIKLVQDINVQLPDAIREWEKIHKSINIQFHFHTFPRNTRTPLQMSDIKYTADLIDSIVGGPDVVIILSLWAHYSAVPSETFLSRVYGIRHAIERLHSRSPDTKVVWRTGNTRKHMTVAHVIENGNWVAYQNLLGARQILQGLDIFFMDVWDMSVCEDVYKLHPGPNVIKNHIDLILNYVCQEP</sequence>
<evidence type="ECO:0000313" key="3">
    <source>
        <dbReference type="RefSeq" id="XP_019625433.1"/>
    </source>
</evidence>
<dbReference type="Proteomes" id="UP000515135">
    <property type="component" value="Unplaced"/>
</dbReference>
<dbReference type="Pfam" id="PF24536">
    <property type="entry name" value="NXPE4_C"/>
    <property type="match status" value="1"/>
</dbReference>
<dbReference type="GeneID" id="109470796"/>
<dbReference type="OrthoDB" id="2112051at2759"/>
<proteinExistence type="predicted"/>
<dbReference type="AlphaFoldDB" id="A0A6P4YLZ9"/>
<dbReference type="KEGG" id="bbel:109470796"/>
<name>A0A6P4YLZ9_BRABE</name>
<feature type="domain" description="NXPE C-terminal" evidence="1">
    <location>
        <begin position="41"/>
        <end position="261"/>
    </location>
</feature>
<organism evidence="2 3">
    <name type="scientific">Branchiostoma belcheri</name>
    <name type="common">Amphioxus</name>
    <dbReference type="NCBI Taxonomy" id="7741"/>
    <lineage>
        <taxon>Eukaryota</taxon>
        <taxon>Metazoa</taxon>
        <taxon>Chordata</taxon>
        <taxon>Cephalochordata</taxon>
        <taxon>Leptocardii</taxon>
        <taxon>Amphioxiformes</taxon>
        <taxon>Branchiostomatidae</taxon>
        <taxon>Branchiostoma</taxon>
    </lineage>
</organism>
<dbReference type="RefSeq" id="XP_019625433.1">
    <property type="nucleotide sequence ID" value="XM_019769874.1"/>
</dbReference>
<reference evidence="3" key="1">
    <citation type="submission" date="2025-08" db="UniProtKB">
        <authorList>
            <consortium name="RefSeq"/>
        </authorList>
    </citation>
    <scope>IDENTIFICATION</scope>
    <source>
        <tissue evidence="3">Gonad</tissue>
    </source>
</reference>
<evidence type="ECO:0000259" key="1">
    <source>
        <dbReference type="Pfam" id="PF24536"/>
    </source>
</evidence>
<dbReference type="PANTHER" id="PTHR16165:SF5">
    <property type="entry name" value="NXPE FAMILY MEMBER 3"/>
    <property type="match status" value="1"/>
</dbReference>
<feature type="non-terminal residue" evidence="3">
    <location>
        <position position="1"/>
    </location>
</feature>
<dbReference type="PANTHER" id="PTHR16165">
    <property type="entry name" value="NXPE FAMILY MEMBER"/>
    <property type="match status" value="1"/>
</dbReference>
<evidence type="ECO:0000313" key="2">
    <source>
        <dbReference type="Proteomes" id="UP000515135"/>
    </source>
</evidence>